<dbReference type="InParanoid" id="A0A448YFX9"/>
<gene>
    <name evidence="4" type="ORF">BRENAR_LOCUS514</name>
</gene>
<reference evidence="4 5" key="1">
    <citation type="submission" date="2018-12" db="EMBL/GenBank/DDBJ databases">
        <authorList>
            <person name="Tiukova I."/>
            <person name="Dainat J."/>
        </authorList>
    </citation>
    <scope>NUCLEOTIDE SEQUENCE [LARGE SCALE GENOMIC DNA]</scope>
</reference>
<dbReference type="InterPro" id="IPR001849">
    <property type="entry name" value="PH_domain"/>
</dbReference>
<dbReference type="Pfam" id="PF20399">
    <property type="entry name" value="PH_20"/>
    <property type="match status" value="1"/>
</dbReference>
<dbReference type="PANTHER" id="PTHR31941:SF16">
    <property type="entry name" value="PHOSPHATIDYLINOSITOL 4,5-BISPHOSPHATE-BINDING PROTEIN SLM1-RELATED"/>
    <property type="match status" value="1"/>
</dbReference>
<evidence type="ECO:0000256" key="1">
    <source>
        <dbReference type="ARBA" id="ARBA00022553"/>
    </source>
</evidence>
<dbReference type="AlphaFoldDB" id="A0A448YFX9"/>
<dbReference type="STRING" id="13370.A0A448YFX9"/>
<dbReference type="EMBL" id="CAACVR010000001">
    <property type="protein sequence ID" value="VEU19778.1"/>
    <property type="molecule type" value="Genomic_DNA"/>
</dbReference>
<dbReference type="SMART" id="SM00233">
    <property type="entry name" value="PH"/>
    <property type="match status" value="1"/>
</dbReference>
<evidence type="ECO:0000256" key="2">
    <source>
        <dbReference type="SAM" id="MobiDB-lite"/>
    </source>
</evidence>
<protein>
    <submittedName>
        <fullName evidence="4">DEKNAAC100342</fullName>
    </submittedName>
</protein>
<feature type="domain" description="PH" evidence="3">
    <location>
        <begin position="268"/>
        <end position="378"/>
    </location>
</feature>
<feature type="region of interest" description="Disordered" evidence="2">
    <location>
        <begin position="500"/>
        <end position="548"/>
    </location>
</feature>
<dbReference type="FunFam" id="2.30.29.30:FF:000328">
    <property type="entry name" value="Phosphatidylinositol 4,5-bisphosphate-binding protein SLM1"/>
    <property type="match status" value="1"/>
</dbReference>
<evidence type="ECO:0000259" key="3">
    <source>
        <dbReference type="PROSITE" id="PS50003"/>
    </source>
</evidence>
<keyword evidence="5" id="KW-1185">Reference proteome</keyword>
<dbReference type="InterPro" id="IPR011993">
    <property type="entry name" value="PH-like_dom_sf"/>
</dbReference>
<dbReference type="Pfam" id="PF20400">
    <property type="entry name" value="BAR_4"/>
    <property type="match status" value="1"/>
</dbReference>
<dbReference type="InterPro" id="IPR046868">
    <property type="entry name" value="BAR_4"/>
</dbReference>
<dbReference type="SUPFAM" id="SSF50729">
    <property type="entry name" value="PH domain-like"/>
    <property type="match status" value="1"/>
</dbReference>
<dbReference type="Gene3D" id="2.30.29.30">
    <property type="entry name" value="Pleckstrin-homology domain (PH domain)/Phosphotyrosine-binding domain (PTB)"/>
    <property type="match status" value="1"/>
</dbReference>
<name>A0A448YFX9_BRENA</name>
<dbReference type="PROSITE" id="PS50003">
    <property type="entry name" value="PH_DOMAIN"/>
    <property type="match status" value="1"/>
</dbReference>
<feature type="compositionally biased region" description="Polar residues" evidence="2">
    <location>
        <begin position="502"/>
        <end position="519"/>
    </location>
</feature>
<evidence type="ECO:0000313" key="5">
    <source>
        <dbReference type="Proteomes" id="UP000290900"/>
    </source>
</evidence>
<dbReference type="PANTHER" id="PTHR31941">
    <property type="entry name" value="CYTOSKELETAL SIGNALING PROTEIN SLM1"/>
    <property type="match status" value="1"/>
</dbReference>
<proteinExistence type="predicted"/>
<dbReference type="InterPro" id="IPR043453">
    <property type="entry name" value="Slm1_PH"/>
</dbReference>
<dbReference type="CDD" id="cd13311">
    <property type="entry name" value="PH_Slm1"/>
    <property type="match status" value="1"/>
</dbReference>
<accession>A0A448YFX9</accession>
<dbReference type="InterPro" id="IPR046869">
    <property type="entry name" value="SLM1/RGC1-like_PH"/>
</dbReference>
<organism evidence="4 5">
    <name type="scientific">Brettanomyces naardenensis</name>
    <name type="common">Yeast</name>
    <dbReference type="NCBI Taxonomy" id="13370"/>
    <lineage>
        <taxon>Eukaryota</taxon>
        <taxon>Fungi</taxon>
        <taxon>Dikarya</taxon>
        <taxon>Ascomycota</taxon>
        <taxon>Saccharomycotina</taxon>
        <taxon>Pichiomycetes</taxon>
        <taxon>Pichiales</taxon>
        <taxon>Pichiaceae</taxon>
        <taxon>Brettanomyces</taxon>
    </lineage>
</organism>
<sequence length="548" mass="62605">MPTHADPTETLSSRFNSWRNIIGCLIHYLKETVSVHEEISRQQIRLHHAITFPFVTQGLDGELYQPMRYHTNAAMLAQAIVKELNGTVIPRLEDLKRDLLVKIKEIRSLQSDFRNNVDRYGQETRASMKGFTQAVDTARRSPSSLAPKNDPYLLKYSLDRQIKKQLTEENYLHEAFVNIQTSGRELEKVVYIEIQTALTVYAKLMGQQAQNVFDGLISKLDSGILTKDPAFEWDSFVAKDTINFIDLNMPMRHLNDIRYRYQTDPVTLEVRSGFLERKSKYLKSYARGWYVLTACFIHEFKSPDRKKDPIPVMSLSLDECQIAEHSRKDERNPNSYHKFVLHAKQNGGLLHKGHNWVFRAESYDAMMQWYNDLKRLTQLPTPQARSTIAWERRKNRRLSGLTVDSSPAASITSSRISGAKIPAIPTDQSSFRRVHTSQHNDSLTNRSIDTMLSMPKSAPGFVPPNGVSHQGLSRSMVTNDVVVSLPNDSISERLEQVKKPIDSNQLGQSAPYNEQQVQQPEPGYVDGELSQKVGELDVSDDPRKETQM</sequence>
<dbReference type="FunCoup" id="A0A448YFX9">
    <property type="interactions" value="137"/>
</dbReference>
<keyword evidence="1" id="KW-0597">Phosphoprotein</keyword>
<evidence type="ECO:0000313" key="4">
    <source>
        <dbReference type="EMBL" id="VEU19778.1"/>
    </source>
</evidence>
<dbReference type="Proteomes" id="UP000290900">
    <property type="component" value="Unassembled WGS sequence"/>
</dbReference>
<dbReference type="OrthoDB" id="5598057at2759"/>